<reference evidence="1 2" key="1">
    <citation type="journal article" date="2021" name="MBio">
        <title>Poor Competitiveness of Bradyrhizobium in Pigeon Pea Root Colonization in Indian Soils.</title>
        <authorList>
            <person name="Chalasani D."/>
            <person name="Basu A."/>
            <person name="Pullabhotla S.V.S.R.N."/>
            <person name="Jorrin B."/>
            <person name="Neal A.L."/>
            <person name="Poole P.S."/>
            <person name="Podile A.R."/>
            <person name="Tkacz A."/>
        </authorList>
    </citation>
    <scope>NUCLEOTIDE SEQUENCE [LARGE SCALE GENOMIC DNA]</scope>
    <source>
        <strain evidence="1 2">HU44</strain>
    </source>
</reference>
<proteinExistence type="predicted"/>
<dbReference type="SUPFAM" id="SSF51735">
    <property type="entry name" value="NAD(P)-binding Rossmann-fold domains"/>
    <property type="match status" value="1"/>
</dbReference>
<dbReference type="Proteomes" id="UP000757604">
    <property type="component" value="Unassembled WGS sequence"/>
</dbReference>
<name>A0ABS7HA98_9HYPH</name>
<evidence type="ECO:0000313" key="2">
    <source>
        <dbReference type="Proteomes" id="UP000757604"/>
    </source>
</evidence>
<dbReference type="InterPro" id="IPR036291">
    <property type="entry name" value="NAD(P)-bd_dom_sf"/>
</dbReference>
<protein>
    <recommendedName>
        <fullName evidence="3">Saccharopine dehydrogenase</fullName>
    </recommendedName>
</protein>
<dbReference type="RefSeq" id="WP_220372278.1">
    <property type="nucleotide sequence ID" value="NZ_JAEUAO010000002.1"/>
</dbReference>
<accession>A0ABS7HA98</accession>
<organism evidence="1 2">
    <name type="scientific">Rhizobium herbae</name>
    <dbReference type="NCBI Taxonomy" id="508661"/>
    <lineage>
        <taxon>Bacteria</taxon>
        <taxon>Pseudomonadati</taxon>
        <taxon>Pseudomonadota</taxon>
        <taxon>Alphaproteobacteria</taxon>
        <taxon>Hyphomicrobiales</taxon>
        <taxon>Rhizobiaceae</taxon>
        <taxon>Rhizobium/Agrobacterium group</taxon>
        <taxon>Rhizobium</taxon>
    </lineage>
</organism>
<evidence type="ECO:0000313" key="1">
    <source>
        <dbReference type="EMBL" id="MBW9064045.1"/>
    </source>
</evidence>
<evidence type="ECO:0008006" key="3">
    <source>
        <dbReference type="Google" id="ProtNLM"/>
    </source>
</evidence>
<gene>
    <name evidence="1" type="ORF">JNB71_12005</name>
</gene>
<keyword evidence="2" id="KW-1185">Reference proteome</keyword>
<comment type="caution">
    <text evidence="1">The sequence shown here is derived from an EMBL/GenBank/DDBJ whole genome shotgun (WGS) entry which is preliminary data.</text>
</comment>
<dbReference type="Gene3D" id="3.40.50.720">
    <property type="entry name" value="NAD(P)-binding Rossmann-like Domain"/>
    <property type="match status" value="1"/>
</dbReference>
<dbReference type="EMBL" id="JAEUAO010000002">
    <property type="protein sequence ID" value="MBW9064045.1"/>
    <property type="molecule type" value="Genomic_DNA"/>
</dbReference>
<sequence length="75" mass="7694">MNAERLRVLVLGGYGTFGGRLARLLCDEPRLTLLIAGRSPGKAMAFAAALRARAAAEPVRMGRCGDAPIGAVAAG</sequence>